<dbReference type="GO" id="GO:0008658">
    <property type="term" value="F:penicillin binding"/>
    <property type="evidence" value="ECO:0007669"/>
    <property type="project" value="InterPro"/>
</dbReference>
<feature type="compositionally biased region" description="Basic residues" evidence="4">
    <location>
        <begin position="50"/>
        <end position="63"/>
    </location>
</feature>
<comment type="caution">
    <text evidence="7">The sequence shown here is derived from an EMBL/GenBank/DDBJ whole genome shotgun (WGS) entry which is preliminary data.</text>
</comment>
<dbReference type="Gene3D" id="3.40.710.10">
    <property type="entry name" value="DD-peptidase/beta-lactamase superfamily"/>
    <property type="match status" value="1"/>
</dbReference>
<keyword evidence="3" id="KW-0472">Membrane</keyword>
<dbReference type="InterPro" id="IPR001460">
    <property type="entry name" value="PCN-bd_Tpept"/>
</dbReference>
<evidence type="ECO:0000313" key="7">
    <source>
        <dbReference type="EMBL" id="HGG02846.1"/>
    </source>
</evidence>
<dbReference type="GO" id="GO:0005886">
    <property type="term" value="C:plasma membrane"/>
    <property type="evidence" value="ECO:0007669"/>
    <property type="project" value="TreeGrafter"/>
</dbReference>
<accession>A0A7C3ZWH3</accession>
<dbReference type="PANTHER" id="PTHR30627:SF1">
    <property type="entry name" value="PEPTIDOGLYCAN D,D-TRANSPEPTIDASE FTSI"/>
    <property type="match status" value="1"/>
</dbReference>
<feature type="domain" description="Penicillin-binding protein dimerisation" evidence="6">
    <location>
        <begin position="131"/>
        <end position="240"/>
    </location>
</feature>
<dbReference type="GO" id="GO:0071555">
    <property type="term" value="P:cell wall organization"/>
    <property type="evidence" value="ECO:0007669"/>
    <property type="project" value="TreeGrafter"/>
</dbReference>
<dbReference type="SUPFAM" id="SSF56601">
    <property type="entry name" value="beta-lactamase/transpeptidase-like"/>
    <property type="match status" value="1"/>
</dbReference>
<dbReference type="Pfam" id="PF03717">
    <property type="entry name" value="PBP_dimer"/>
    <property type="match status" value="1"/>
</dbReference>
<dbReference type="Gene3D" id="3.30.450.330">
    <property type="match status" value="1"/>
</dbReference>
<dbReference type="EMBL" id="DSPX01000201">
    <property type="protein sequence ID" value="HGG02846.1"/>
    <property type="molecule type" value="Genomic_DNA"/>
</dbReference>
<comment type="subcellular location">
    <subcellularLocation>
        <location evidence="1">Membrane</location>
    </subcellularLocation>
</comment>
<dbReference type="InterPro" id="IPR036138">
    <property type="entry name" value="PBP_dimer_sf"/>
</dbReference>
<evidence type="ECO:0000259" key="6">
    <source>
        <dbReference type="Pfam" id="PF03717"/>
    </source>
</evidence>
<dbReference type="AlphaFoldDB" id="A0A7C3ZWH3"/>
<evidence type="ECO:0000256" key="4">
    <source>
        <dbReference type="SAM" id="MobiDB-lite"/>
    </source>
</evidence>
<protein>
    <submittedName>
        <fullName evidence="7">Penicillin-binding protein 2</fullName>
    </submittedName>
</protein>
<feature type="region of interest" description="Disordered" evidence="4">
    <location>
        <begin position="1"/>
        <end position="69"/>
    </location>
</feature>
<organism evidence="7">
    <name type="scientific">Planktothricoides sp. SpSt-374</name>
    <dbReference type="NCBI Taxonomy" id="2282167"/>
    <lineage>
        <taxon>Bacteria</taxon>
        <taxon>Bacillati</taxon>
        <taxon>Cyanobacteriota</taxon>
        <taxon>Cyanophyceae</taxon>
        <taxon>Oscillatoriophycideae</taxon>
        <taxon>Oscillatoriales</taxon>
        <taxon>Oscillatoriaceae</taxon>
        <taxon>Planktothricoides</taxon>
    </lineage>
</organism>
<feature type="compositionally biased region" description="Gly residues" evidence="4">
    <location>
        <begin position="1"/>
        <end position="10"/>
    </location>
</feature>
<feature type="compositionally biased region" description="Basic and acidic residues" evidence="4">
    <location>
        <begin position="29"/>
        <end position="41"/>
    </location>
</feature>
<evidence type="ECO:0000259" key="5">
    <source>
        <dbReference type="Pfam" id="PF00905"/>
    </source>
</evidence>
<evidence type="ECO:0000256" key="2">
    <source>
        <dbReference type="ARBA" id="ARBA00007171"/>
    </source>
</evidence>
<evidence type="ECO:0000256" key="1">
    <source>
        <dbReference type="ARBA" id="ARBA00004370"/>
    </source>
</evidence>
<gene>
    <name evidence="7" type="ORF">ENR15_19940</name>
</gene>
<dbReference type="InterPro" id="IPR005311">
    <property type="entry name" value="PBP_dimer"/>
</dbReference>
<dbReference type="PANTHER" id="PTHR30627">
    <property type="entry name" value="PEPTIDOGLYCAN D,D-TRANSPEPTIDASE"/>
    <property type="match status" value="1"/>
</dbReference>
<dbReference type="InterPro" id="IPR012338">
    <property type="entry name" value="Beta-lactam/transpept-like"/>
</dbReference>
<dbReference type="Gene3D" id="3.90.1310.10">
    <property type="entry name" value="Penicillin-binding protein 2a (Domain 2)"/>
    <property type="match status" value="1"/>
</dbReference>
<evidence type="ECO:0000256" key="3">
    <source>
        <dbReference type="ARBA" id="ARBA00023136"/>
    </source>
</evidence>
<sequence>MPPSGSGGGRSRQPPRKKRPHLTPLVGKTQRDQTIRGESRRHFPQIQQLKQRRPTAHRSKAPKRKEAALPTNLRTPLGVAPASRLVTVWGILCAAMLGLSANLYRLQVIEAASLREIAISQQVVTVKPFVPRRQIKDVQGNILALDMPVWTLYAHPRLFMQPKEEIAKQLAPVLNLPPWQIMVKFSQGESGITVAYDLAEEVGQQVANLGIDGLELTRSAKRFYPQKGLAAEVVGYVDVDRQGQAGLERSQQDLLERGLRRADGSAKTIQLKMGALTPAPVDGEFLELDELSLRLTIDSRLQRAARSALEAQLKEAKAKRGAVMVMDAKDGSLLALVCSPSYDSNRYYEYNVELFKNWVLTDLYEPGSTFKPIVVAIGLESGAIKPDSTFYDEGQITIEQWSIENHDYKSVGGRGTLSVRQILEHSSNVGMVHIADKMRPSLFYSWLVRLGLGNTVGIDLPFEVESQLRPRWEFTASPVHPATTSFGQGFAITPIQLLQLHGTLANGGYLVTPHVVKGLFDSQGQPVSTPKHPQPQQVFSPETTRTVVAMMENVIDEGTGKNAQIPGYRIAGKTGTSQKVTTNSTGYSEYARIASFVSILPADNPRYVVLTVIDEPKDGYGGTVAAPVSRAVMEALISIQAIPPSTEPTPPSPSGQE</sequence>
<name>A0A7C3ZWH3_9CYAN</name>
<reference evidence="7" key="1">
    <citation type="journal article" date="2020" name="mSystems">
        <title>Genome- and Community-Level Interaction Insights into Carbon Utilization and Element Cycling Functions of Hydrothermarchaeota in Hydrothermal Sediment.</title>
        <authorList>
            <person name="Zhou Z."/>
            <person name="Liu Y."/>
            <person name="Xu W."/>
            <person name="Pan J."/>
            <person name="Luo Z.H."/>
            <person name="Li M."/>
        </authorList>
    </citation>
    <scope>NUCLEOTIDE SEQUENCE [LARGE SCALE GENOMIC DNA]</scope>
    <source>
        <strain evidence="7">SpSt-374</strain>
    </source>
</reference>
<proteinExistence type="inferred from homology"/>
<dbReference type="Pfam" id="PF00905">
    <property type="entry name" value="Transpeptidase"/>
    <property type="match status" value="1"/>
</dbReference>
<dbReference type="InterPro" id="IPR050515">
    <property type="entry name" value="Beta-lactam/transpept"/>
</dbReference>
<feature type="domain" description="Penicillin-binding protein transpeptidase" evidence="5">
    <location>
        <begin position="321"/>
        <end position="634"/>
    </location>
</feature>
<comment type="similarity">
    <text evidence="2">Belongs to the transpeptidase family.</text>
</comment>
<dbReference type="SUPFAM" id="SSF56519">
    <property type="entry name" value="Penicillin binding protein dimerisation domain"/>
    <property type="match status" value="1"/>
</dbReference>